<dbReference type="OrthoDB" id="9772924at2"/>
<dbReference type="GO" id="GO:1904680">
    <property type="term" value="F:peptide transmembrane transporter activity"/>
    <property type="evidence" value="ECO:0007669"/>
    <property type="project" value="TreeGrafter"/>
</dbReference>
<keyword evidence="3" id="KW-1185">Reference proteome</keyword>
<name>A0A1I4JTX6_9FIRM</name>
<dbReference type="SUPFAM" id="SSF53850">
    <property type="entry name" value="Periplasmic binding protein-like II"/>
    <property type="match status" value="1"/>
</dbReference>
<dbReference type="AlphaFoldDB" id="A0A1I4JTX6"/>
<dbReference type="PANTHER" id="PTHR30290">
    <property type="entry name" value="PERIPLASMIC BINDING COMPONENT OF ABC TRANSPORTER"/>
    <property type="match status" value="1"/>
</dbReference>
<dbReference type="InterPro" id="IPR000914">
    <property type="entry name" value="SBP_5_dom"/>
</dbReference>
<proteinExistence type="predicted"/>
<dbReference type="PIRSF" id="PIRSF002741">
    <property type="entry name" value="MppA"/>
    <property type="match status" value="1"/>
</dbReference>
<dbReference type="PANTHER" id="PTHR30290:SF82">
    <property type="entry name" value="ABC-TYPE DIPEPTIDE_OLIGOPEPTIDE TRANSPORT SYSTEM, PERIPLASMIC COMPONENT"/>
    <property type="match status" value="1"/>
</dbReference>
<dbReference type="Gene3D" id="3.10.105.10">
    <property type="entry name" value="Dipeptide-binding Protein, Domain 3"/>
    <property type="match status" value="1"/>
</dbReference>
<dbReference type="CDD" id="cd08509">
    <property type="entry name" value="PBP2_TmCBP_oligosaccharides_like"/>
    <property type="match status" value="1"/>
</dbReference>
<dbReference type="Gene3D" id="3.40.190.10">
    <property type="entry name" value="Periplasmic binding protein-like II"/>
    <property type="match status" value="1"/>
</dbReference>
<dbReference type="InterPro" id="IPR030678">
    <property type="entry name" value="Peptide/Ni-bd"/>
</dbReference>
<evidence type="ECO:0000259" key="1">
    <source>
        <dbReference type="Pfam" id="PF00496"/>
    </source>
</evidence>
<evidence type="ECO:0000313" key="3">
    <source>
        <dbReference type="Proteomes" id="UP000199006"/>
    </source>
</evidence>
<dbReference type="EMBL" id="FOTI01000025">
    <property type="protein sequence ID" value="SFL69667.1"/>
    <property type="molecule type" value="Genomic_DNA"/>
</dbReference>
<accession>A0A1I4JTX6</accession>
<dbReference type="GO" id="GO:0015833">
    <property type="term" value="P:peptide transport"/>
    <property type="evidence" value="ECO:0007669"/>
    <property type="project" value="TreeGrafter"/>
</dbReference>
<dbReference type="Gene3D" id="3.90.76.10">
    <property type="entry name" value="Dipeptide-binding Protein, Domain 1"/>
    <property type="match status" value="1"/>
</dbReference>
<organism evidence="2 3">
    <name type="scientific">Halanaerobium salsuginis</name>
    <dbReference type="NCBI Taxonomy" id="29563"/>
    <lineage>
        <taxon>Bacteria</taxon>
        <taxon>Bacillati</taxon>
        <taxon>Bacillota</taxon>
        <taxon>Clostridia</taxon>
        <taxon>Halanaerobiales</taxon>
        <taxon>Halanaerobiaceae</taxon>
        <taxon>Halanaerobium</taxon>
    </lineage>
</organism>
<reference evidence="2 3" key="1">
    <citation type="submission" date="2016-10" db="EMBL/GenBank/DDBJ databases">
        <authorList>
            <person name="de Groot N.N."/>
        </authorList>
    </citation>
    <scope>NUCLEOTIDE SEQUENCE [LARGE SCALE GENOMIC DNA]</scope>
    <source>
        <strain evidence="2 3">ATCC 51327</strain>
    </source>
</reference>
<evidence type="ECO:0000313" key="2">
    <source>
        <dbReference type="EMBL" id="SFL69667.1"/>
    </source>
</evidence>
<dbReference type="STRING" id="29563.SAMN02983006_01802"/>
<feature type="domain" description="Solute-binding protein family 5" evidence="1">
    <location>
        <begin position="75"/>
        <end position="449"/>
    </location>
</feature>
<dbReference type="GO" id="GO:0042597">
    <property type="term" value="C:periplasmic space"/>
    <property type="evidence" value="ECO:0007669"/>
    <property type="project" value="UniProtKB-ARBA"/>
</dbReference>
<dbReference type="GO" id="GO:0043190">
    <property type="term" value="C:ATP-binding cassette (ABC) transporter complex"/>
    <property type="evidence" value="ECO:0007669"/>
    <property type="project" value="InterPro"/>
</dbReference>
<dbReference type="InterPro" id="IPR039424">
    <property type="entry name" value="SBP_5"/>
</dbReference>
<dbReference type="Pfam" id="PF00496">
    <property type="entry name" value="SBP_bac_5"/>
    <property type="match status" value="1"/>
</dbReference>
<sequence>MINHWKKVLILTLAFLFLIGGMSLAQDLPRDKTLVVTGAMWGPPSTWNILIPNPVPGTSTLVYETMFAYNPLTNEYTPWLAKSGEWTSDKEYVLKLREGINWTDGEPFTAEDVAFTYQLAKDNQIPYSPIWNWMDSVEATDDYTVTFKFSQPHYAEWDDELYQRYIIPAHIWKDVPGDQLLTKTMKNPVGTGPYTYMHAGQDRMVWERNDDWWGNEVFGKPAPQYIVDLVNQSNNVIMGMLMKGEVDLSNNFLPGIQKIKDQFGLKTWYEDEPYMLSWNTAHMPMNVLRKPMDDPQFRRAMAFMINSQTIVDRVYGGMVKPANPTGLFGEGWQEYLDQDIVDEYGFEYNPTKAKAILDSAGYVDKDGDGWRDMPNGDPIKLELIVPSGWTDWMESIRIIASNAKDIGLNIVPTFPDSALYDNKRFNRGFDMLIANMQTTLSSTPFDYWDGVANADIKGDANNNGNWGSYDNPELFDLIDQFNITRDEAKKHEIASDIERILLQDMPTVPIWHNGLWAQATTNHWTNWPSEDDPYGIPVTWANAYQLGMIKTLIGIKPVN</sequence>
<protein>
    <submittedName>
        <fullName evidence="2">Peptide/nickel transport system substrate-binding protein</fullName>
    </submittedName>
</protein>
<gene>
    <name evidence="2" type="ORF">SAMN02983006_01802</name>
</gene>
<dbReference type="RefSeq" id="WP_089861884.1">
    <property type="nucleotide sequence ID" value="NZ_FOTI01000025.1"/>
</dbReference>
<dbReference type="Proteomes" id="UP000199006">
    <property type="component" value="Unassembled WGS sequence"/>
</dbReference>